<reference evidence="2 3" key="1">
    <citation type="journal article" date="2018" name="Mol. Plant">
        <title>The genome of Artemisia annua provides insight into the evolution of Asteraceae family and artemisinin biosynthesis.</title>
        <authorList>
            <person name="Shen Q."/>
            <person name="Zhang L."/>
            <person name="Liao Z."/>
            <person name="Wang S."/>
            <person name="Yan T."/>
            <person name="Shi P."/>
            <person name="Liu M."/>
            <person name="Fu X."/>
            <person name="Pan Q."/>
            <person name="Wang Y."/>
            <person name="Lv Z."/>
            <person name="Lu X."/>
            <person name="Zhang F."/>
            <person name="Jiang W."/>
            <person name="Ma Y."/>
            <person name="Chen M."/>
            <person name="Hao X."/>
            <person name="Li L."/>
            <person name="Tang Y."/>
            <person name="Lv G."/>
            <person name="Zhou Y."/>
            <person name="Sun X."/>
            <person name="Brodelius P.E."/>
            <person name="Rose J.K.C."/>
            <person name="Tang K."/>
        </authorList>
    </citation>
    <scope>NUCLEOTIDE SEQUENCE [LARGE SCALE GENOMIC DNA]</scope>
    <source>
        <strain evidence="3">cv. Huhao1</strain>
        <tissue evidence="2">Leaf</tissue>
    </source>
</reference>
<dbReference type="PANTHER" id="PTHR47074:SF11">
    <property type="entry name" value="REVERSE TRANSCRIPTASE-LIKE PROTEIN"/>
    <property type="match status" value="1"/>
</dbReference>
<dbReference type="Proteomes" id="UP000245207">
    <property type="component" value="Unassembled WGS sequence"/>
</dbReference>
<dbReference type="EMBL" id="PKPP01003334">
    <property type="protein sequence ID" value="PWA69938.1"/>
    <property type="molecule type" value="Genomic_DNA"/>
</dbReference>
<dbReference type="AlphaFoldDB" id="A0A2U1N8V4"/>
<dbReference type="CDD" id="cd06222">
    <property type="entry name" value="RNase_H_like"/>
    <property type="match status" value="1"/>
</dbReference>
<dbReference type="SUPFAM" id="SSF53098">
    <property type="entry name" value="Ribonuclease H-like"/>
    <property type="match status" value="1"/>
</dbReference>
<dbReference type="GO" id="GO:0004523">
    <property type="term" value="F:RNA-DNA hybrid ribonuclease activity"/>
    <property type="evidence" value="ECO:0007669"/>
    <property type="project" value="InterPro"/>
</dbReference>
<dbReference type="InterPro" id="IPR002156">
    <property type="entry name" value="RNaseH_domain"/>
</dbReference>
<sequence length="247" mass="27814">MICWSIWLERNRIEHGQSPQDSGLIWQGAIRLLQEFQDAAMRCNVQSGTIVDTLASIWQPPPYGFVKINCDAAWLPSSKQVGLGLLQETQKPPPYGFVKINCNAAWLPSSKQVGLGLLQEKKVRLFFPEQSTLITQSLVLIAEAEAVWWAVKTAHEKHLTRIEIETDSFVLYQSLFNGKPLHQISSMWQDMKDLTSTFECCHWTFVRRGGNAIAHGIARWALGDIVNSVVDGLVHHESSRCILTDTS</sequence>
<evidence type="ECO:0000313" key="2">
    <source>
        <dbReference type="EMBL" id="PWA69938.1"/>
    </source>
</evidence>
<dbReference type="PANTHER" id="PTHR47074">
    <property type="entry name" value="BNAC02G40300D PROTEIN"/>
    <property type="match status" value="1"/>
</dbReference>
<dbReference type="Gene3D" id="3.30.420.10">
    <property type="entry name" value="Ribonuclease H-like superfamily/Ribonuclease H"/>
    <property type="match status" value="1"/>
</dbReference>
<dbReference type="InterPro" id="IPR044730">
    <property type="entry name" value="RNase_H-like_dom_plant"/>
</dbReference>
<dbReference type="GO" id="GO:0003676">
    <property type="term" value="F:nucleic acid binding"/>
    <property type="evidence" value="ECO:0007669"/>
    <property type="project" value="InterPro"/>
</dbReference>
<gene>
    <name evidence="2" type="ORF">CTI12_AA292670</name>
</gene>
<evidence type="ECO:0000313" key="3">
    <source>
        <dbReference type="Proteomes" id="UP000245207"/>
    </source>
</evidence>
<organism evidence="2 3">
    <name type="scientific">Artemisia annua</name>
    <name type="common">Sweet wormwood</name>
    <dbReference type="NCBI Taxonomy" id="35608"/>
    <lineage>
        <taxon>Eukaryota</taxon>
        <taxon>Viridiplantae</taxon>
        <taxon>Streptophyta</taxon>
        <taxon>Embryophyta</taxon>
        <taxon>Tracheophyta</taxon>
        <taxon>Spermatophyta</taxon>
        <taxon>Magnoliopsida</taxon>
        <taxon>eudicotyledons</taxon>
        <taxon>Gunneridae</taxon>
        <taxon>Pentapetalae</taxon>
        <taxon>asterids</taxon>
        <taxon>campanulids</taxon>
        <taxon>Asterales</taxon>
        <taxon>Asteraceae</taxon>
        <taxon>Asteroideae</taxon>
        <taxon>Anthemideae</taxon>
        <taxon>Artemisiinae</taxon>
        <taxon>Artemisia</taxon>
    </lineage>
</organism>
<feature type="domain" description="RNase H type-1" evidence="1">
    <location>
        <begin position="127"/>
        <end position="221"/>
    </location>
</feature>
<dbReference type="InterPro" id="IPR036397">
    <property type="entry name" value="RNaseH_sf"/>
</dbReference>
<accession>A0A2U1N8V4</accession>
<comment type="caution">
    <text evidence="2">The sequence shown here is derived from an EMBL/GenBank/DDBJ whole genome shotgun (WGS) entry which is preliminary data.</text>
</comment>
<dbReference type="STRING" id="35608.A0A2U1N8V4"/>
<dbReference type="InterPro" id="IPR012337">
    <property type="entry name" value="RNaseH-like_sf"/>
</dbReference>
<evidence type="ECO:0000259" key="1">
    <source>
        <dbReference type="Pfam" id="PF13456"/>
    </source>
</evidence>
<dbReference type="InterPro" id="IPR052929">
    <property type="entry name" value="RNase_H-like_EbsB-rel"/>
</dbReference>
<keyword evidence="3" id="KW-1185">Reference proteome</keyword>
<name>A0A2U1N8V4_ARTAN</name>
<dbReference type="OrthoDB" id="1712133at2759"/>
<proteinExistence type="predicted"/>
<dbReference type="Pfam" id="PF13456">
    <property type="entry name" value="RVT_3"/>
    <property type="match status" value="1"/>
</dbReference>
<protein>
    <recommendedName>
        <fullName evidence="1">RNase H type-1 domain-containing protein</fullName>
    </recommendedName>
</protein>